<comment type="cofactor">
    <cofactor evidence="1 15">
        <name>Mn(2+)</name>
        <dbReference type="ChEBI" id="CHEBI:29035"/>
    </cofactor>
</comment>
<dbReference type="AlphaFoldDB" id="A0A8C8JG97"/>
<accession>A0A8C8JG97</accession>
<evidence type="ECO:0000256" key="11">
    <source>
        <dbReference type="ARBA" id="ARBA00023034"/>
    </source>
</evidence>
<dbReference type="CDD" id="cd02510">
    <property type="entry name" value="pp-GalNAc-T"/>
    <property type="match status" value="1"/>
</dbReference>
<sequence length="574" mass="64540">MGSVTLRYFCYGCLFTSVTWSVLLFLYFSLGQDGGRPTFRYVPIQGPQAHRFQPRFSKGPGGVPEHGITAVPAAGAGGNKQADLSPEMGMIFNEQDQEVRDMGYHRHAFNVLISNRLGYHRDLPDTRDDKCRDMIYPLSLPAASVVICFFNEAFSALLRTVHSVLDRTPAYLLHEIILVDDSSELEISPLFSILSPDWRFLSEGEVLVFLDSHCEVNEAWLQPLLAPIQRDHKTVVCPVIDIISADTLAYSPSPIVRGGFNWGLHFKWDTVPASELNSPDGAVGSIRSPTMAGGLFAMDRKYFNELGQYDSGMDIWGGENLEISFRIWMCGGQLLIIPCARVGHIFRKRRPYGSPGGQDTMAHNSLRLAHVWMDEYKEQYLNLRPELRERAYGDISERQAVRQRLQCRSFKWYLDTIYPEMQVASPHNKPQQPVFVNKGLRRPKVLQRGRLRNLKADKCLVAQGRSTQKGGAVVLRSCDTHNPEQEWAYDEEHELILAGLLCLDMSEIRSSDPPRLMKCHGSGGSQQWTLGKSNRLYQVSVGQCLAVVDPISPKGYVATAICNGSQSQQWQLEG</sequence>
<dbReference type="GeneTree" id="ENSGT00940000158227"/>
<evidence type="ECO:0000256" key="10">
    <source>
        <dbReference type="ARBA" id="ARBA00022989"/>
    </source>
</evidence>
<evidence type="ECO:0000256" key="8">
    <source>
        <dbReference type="ARBA" id="ARBA00022734"/>
    </source>
</evidence>
<evidence type="ECO:0000256" key="4">
    <source>
        <dbReference type="ARBA" id="ARBA00005680"/>
    </source>
</evidence>
<dbReference type="GO" id="GO:0005112">
    <property type="term" value="F:Notch binding"/>
    <property type="evidence" value="ECO:0007669"/>
    <property type="project" value="TreeGrafter"/>
</dbReference>
<gene>
    <name evidence="17" type="primary">GALNT11</name>
</gene>
<evidence type="ECO:0000313" key="18">
    <source>
        <dbReference type="Proteomes" id="UP000694402"/>
    </source>
</evidence>
<proteinExistence type="inferred from homology"/>
<organism evidence="17 18">
    <name type="scientific">Oncorhynchus tshawytscha</name>
    <name type="common">Chinook salmon</name>
    <name type="synonym">Salmo tshawytscha</name>
    <dbReference type="NCBI Taxonomy" id="74940"/>
    <lineage>
        <taxon>Eukaryota</taxon>
        <taxon>Metazoa</taxon>
        <taxon>Chordata</taxon>
        <taxon>Craniata</taxon>
        <taxon>Vertebrata</taxon>
        <taxon>Euteleostomi</taxon>
        <taxon>Actinopterygii</taxon>
        <taxon>Neopterygii</taxon>
        <taxon>Teleostei</taxon>
        <taxon>Protacanthopterygii</taxon>
        <taxon>Salmoniformes</taxon>
        <taxon>Salmonidae</taxon>
        <taxon>Salmoninae</taxon>
        <taxon>Oncorhynchus</taxon>
    </lineage>
</organism>
<evidence type="ECO:0000256" key="9">
    <source>
        <dbReference type="ARBA" id="ARBA00022968"/>
    </source>
</evidence>
<evidence type="ECO:0000256" key="14">
    <source>
        <dbReference type="ARBA" id="ARBA00023211"/>
    </source>
</evidence>
<dbReference type="PANTHER" id="PTHR11675:SF63">
    <property type="entry name" value="POLYPEPTIDE N-ACETYLGALACTOSAMINYLTRANSFERASE"/>
    <property type="match status" value="1"/>
</dbReference>
<dbReference type="InterPro" id="IPR035992">
    <property type="entry name" value="Ricin_B-like_lectins"/>
</dbReference>
<dbReference type="GO" id="GO:0008593">
    <property type="term" value="P:regulation of Notch signaling pathway"/>
    <property type="evidence" value="ECO:0007669"/>
    <property type="project" value="TreeGrafter"/>
</dbReference>
<evidence type="ECO:0000256" key="12">
    <source>
        <dbReference type="ARBA" id="ARBA00023136"/>
    </source>
</evidence>
<keyword evidence="11 15" id="KW-0333">Golgi apparatus</keyword>
<dbReference type="EC" id="2.4.1.-" evidence="15"/>
<dbReference type="InterPro" id="IPR001173">
    <property type="entry name" value="Glyco_trans_2-like"/>
</dbReference>
<comment type="similarity">
    <text evidence="4 15">Belongs to the glycosyltransferase 2 family. GalNAc-T subfamily.</text>
</comment>
<keyword evidence="13 15" id="KW-1015">Disulfide bond</keyword>
<dbReference type="Ensembl" id="ENSOTST00005102617.2">
    <property type="protein sequence ID" value="ENSOTSP00005094691.1"/>
    <property type="gene ID" value="ENSOTSG00005033939.2"/>
</dbReference>
<comment type="subcellular location">
    <subcellularLocation>
        <location evidence="2 15">Golgi apparatus membrane</location>
        <topology evidence="2 15">Single-pass type II membrane protein</topology>
    </subcellularLocation>
</comment>
<dbReference type="GO" id="GO:0006493">
    <property type="term" value="P:protein O-linked glycosylation"/>
    <property type="evidence" value="ECO:0007669"/>
    <property type="project" value="UniProtKB-ARBA"/>
</dbReference>
<keyword evidence="14 15" id="KW-0464">Manganese</keyword>
<evidence type="ECO:0000256" key="5">
    <source>
        <dbReference type="ARBA" id="ARBA00012644"/>
    </source>
</evidence>
<keyword evidence="12 15" id="KW-0472">Membrane</keyword>
<keyword evidence="9" id="KW-0735">Signal-anchor</keyword>
<dbReference type="Gene3D" id="2.80.10.50">
    <property type="match status" value="1"/>
</dbReference>
<name>A0A8C8JG97_ONCTS</name>
<reference evidence="17" key="2">
    <citation type="submission" date="2025-09" db="UniProtKB">
        <authorList>
            <consortium name="Ensembl"/>
        </authorList>
    </citation>
    <scope>IDENTIFICATION</scope>
</reference>
<dbReference type="InterPro" id="IPR045885">
    <property type="entry name" value="GalNAc-T"/>
</dbReference>
<evidence type="ECO:0000256" key="15">
    <source>
        <dbReference type="RuleBase" id="RU361242"/>
    </source>
</evidence>
<comment type="pathway">
    <text evidence="3 15">Protein modification; protein glycosylation.</text>
</comment>
<dbReference type="GO" id="GO:0000139">
    <property type="term" value="C:Golgi membrane"/>
    <property type="evidence" value="ECO:0007669"/>
    <property type="project" value="UniProtKB-SubCell"/>
</dbReference>
<dbReference type="PROSITE" id="PS50231">
    <property type="entry name" value="RICIN_B_LECTIN"/>
    <property type="match status" value="1"/>
</dbReference>
<evidence type="ECO:0000313" key="17">
    <source>
        <dbReference type="Ensembl" id="ENSOTSP00005094691.1"/>
    </source>
</evidence>
<evidence type="ECO:0000256" key="1">
    <source>
        <dbReference type="ARBA" id="ARBA00001936"/>
    </source>
</evidence>
<dbReference type="InterPro" id="IPR000772">
    <property type="entry name" value="Ricin_B_lectin"/>
</dbReference>
<feature type="domain" description="Ricin B lectin" evidence="16">
    <location>
        <begin position="442"/>
        <end position="573"/>
    </location>
</feature>
<feature type="transmembrane region" description="Helical" evidence="15">
    <location>
        <begin position="6"/>
        <end position="30"/>
    </location>
</feature>
<evidence type="ECO:0000259" key="16">
    <source>
        <dbReference type="SMART" id="SM00458"/>
    </source>
</evidence>
<evidence type="ECO:0000256" key="13">
    <source>
        <dbReference type="ARBA" id="ARBA00023157"/>
    </source>
</evidence>
<dbReference type="UniPathway" id="UPA00378"/>
<keyword evidence="10 15" id="KW-1133">Transmembrane helix</keyword>
<dbReference type="Proteomes" id="UP000694402">
    <property type="component" value="Unassembled WGS sequence"/>
</dbReference>
<dbReference type="PANTHER" id="PTHR11675">
    <property type="entry name" value="N-ACETYLGALACTOSAMINYLTRANSFERASE"/>
    <property type="match status" value="1"/>
</dbReference>
<dbReference type="Gene3D" id="3.90.550.10">
    <property type="entry name" value="Spore Coat Polysaccharide Biosynthesis Protein SpsA, Chain A"/>
    <property type="match status" value="2"/>
</dbReference>
<dbReference type="FunFam" id="2.80.10.50:FF:000029">
    <property type="entry name" value="Polypeptide N-acetylgalactosaminyltransferase"/>
    <property type="match status" value="1"/>
</dbReference>
<dbReference type="SUPFAM" id="SSF50370">
    <property type="entry name" value="Ricin B-like lectins"/>
    <property type="match status" value="1"/>
</dbReference>
<dbReference type="InterPro" id="IPR029044">
    <property type="entry name" value="Nucleotide-diphossugar_trans"/>
</dbReference>
<reference evidence="17" key="1">
    <citation type="submission" date="2025-08" db="UniProtKB">
        <authorList>
            <consortium name="Ensembl"/>
        </authorList>
    </citation>
    <scope>IDENTIFICATION</scope>
</reference>
<evidence type="ECO:0000256" key="6">
    <source>
        <dbReference type="ARBA" id="ARBA00022676"/>
    </source>
</evidence>
<keyword evidence="8 15" id="KW-0430">Lectin</keyword>
<dbReference type="SUPFAM" id="SSF53448">
    <property type="entry name" value="Nucleotide-diphospho-sugar transferases"/>
    <property type="match status" value="1"/>
</dbReference>
<keyword evidence="18" id="KW-1185">Reference proteome</keyword>
<keyword evidence="6 15" id="KW-0328">Glycosyltransferase</keyword>
<keyword evidence="15" id="KW-0808">Transferase</keyword>
<dbReference type="GO" id="GO:0030246">
    <property type="term" value="F:carbohydrate binding"/>
    <property type="evidence" value="ECO:0007669"/>
    <property type="project" value="UniProtKB-KW"/>
</dbReference>
<keyword evidence="7 15" id="KW-0812">Transmembrane</keyword>
<dbReference type="FunFam" id="3.90.550.10:FF:000195">
    <property type="entry name" value="Polypeptide N-acetylgalactosaminyltransferase like 6"/>
    <property type="match status" value="1"/>
</dbReference>
<evidence type="ECO:0000256" key="3">
    <source>
        <dbReference type="ARBA" id="ARBA00004922"/>
    </source>
</evidence>
<dbReference type="GO" id="GO:0004653">
    <property type="term" value="F:polypeptide N-acetylgalactosaminyltransferase activity"/>
    <property type="evidence" value="ECO:0007669"/>
    <property type="project" value="TreeGrafter"/>
</dbReference>
<dbReference type="Pfam" id="PF00652">
    <property type="entry name" value="Ricin_B_lectin"/>
    <property type="match status" value="1"/>
</dbReference>
<evidence type="ECO:0000256" key="2">
    <source>
        <dbReference type="ARBA" id="ARBA00004323"/>
    </source>
</evidence>
<dbReference type="CDD" id="cd23440">
    <property type="entry name" value="beta-trefoil_Ricin_GALNT11"/>
    <property type="match status" value="1"/>
</dbReference>
<protein>
    <recommendedName>
        <fullName evidence="5 15">Polypeptide N-acetylgalactosaminyltransferase</fullName>
        <ecNumber evidence="15">2.4.1.-</ecNumber>
    </recommendedName>
    <alternativeName>
        <fullName evidence="15">Protein-UDP acetylgalactosaminyltransferase</fullName>
    </alternativeName>
</protein>
<evidence type="ECO:0000256" key="7">
    <source>
        <dbReference type="ARBA" id="ARBA00022692"/>
    </source>
</evidence>
<dbReference type="Pfam" id="PF00535">
    <property type="entry name" value="Glycos_transf_2"/>
    <property type="match status" value="2"/>
</dbReference>
<dbReference type="SMART" id="SM00458">
    <property type="entry name" value="RICIN"/>
    <property type="match status" value="1"/>
</dbReference>